<dbReference type="PROSITE" id="PS50011">
    <property type="entry name" value="PROTEIN_KINASE_DOM"/>
    <property type="match status" value="1"/>
</dbReference>
<evidence type="ECO:0000256" key="15">
    <source>
        <dbReference type="ARBA" id="ARBA00022843"/>
    </source>
</evidence>
<dbReference type="InterPro" id="IPR000719">
    <property type="entry name" value="Prot_kinase_dom"/>
</dbReference>
<evidence type="ECO:0000256" key="3">
    <source>
        <dbReference type="ARBA" id="ARBA00012513"/>
    </source>
</evidence>
<evidence type="ECO:0000256" key="24">
    <source>
        <dbReference type="ARBA" id="ARBA00046964"/>
    </source>
</evidence>
<reference evidence="30" key="1">
    <citation type="submission" date="2021-02" db="EMBL/GenBank/DDBJ databases">
        <authorList>
            <person name="Nowell W R."/>
        </authorList>
    </citation>
    <scope>NUCLEOTIDE SEQUENCE</scope>
</reference>
<accession>A0A8S2LGH3</accession>
<feature type="compositionally biased region" description="Low complexity" evidence="27">
    <location>
        <begin position="380"/>
        <end position="389"/>
    </location>
</feature>
<keyword evidence="11" id="KW-0547">Nucleotide-binding</keyword>
<dbReference type="GO" id="GO:0005840">
    <property type="term" value="C:ribosome"/>
    <property type="evidence" value="ECO:0007669"/>
    <property type="project" value="UniProtKB-KW"/>
</dbReference>
<comment type="catalytic activity">
    <reaction evidence="25">
        <text>L-threonyl-[protein] + ATP = O-phospho-L-threonyl-[protein] + ADP + H(+)</text>
        <dbReference type="Rhea" id="RHEA:46608"/>
        <dbReference type="Rhea" id="RHEA-COMP:11060"/>
        <dbReference type="Rhea" id="RHEA-COMP:11605"/>
        <dbReference type="ChEBI" id="CHEBI:15378"/>
        <dbReference type="ChEBI" id="CHEBI:30013"/>
        <dbReference type="ChEBI" id="CHEBI:30616"/>
        <dbReference type="ChEBI" id="CHEBI:61977"/>
        <dbReference type="ChEBI" id="CHEBI:456216"/>
        <dbReference type="EC" id="2.7.11.1"/>
    </reaction>
    <physiologicalReaction direction="left-to-right" evidence="25">
        <dbReference type="Rhea" id="RHEA:46609"/>
    </physiologicalReaction>
</comment>
<evidence type="ECO:0000259" key="28">
    <source>
        <dbReference type="PROSITE" id="PS50006"/>
    </source>
</evidence>
<keyword evidence="13" id="KW-0995">Kinetochore</keyword>
<dbReference type="SUPFAM" id="SSF54999">
    <property type="entry name" value="Ribosomal protein S10"/>
    <property type="match status" value="1"/>
</dbReference>
<dbReference type="InterPro" id="IPR050494">
    <property type="entry name" value="Ser_Thr_dual-spec_kinase"/>
</dbReference>
<keyword evidence="20" id="KW-0687">Ribonucleoprotein</keyword>
<dbReference type="InterPro" id="IPR044092">
    <property type="entry name" value="STKc_PRP4"/>
</dbReference>
<evidence type="ECO:0000256" key="12">
    <source>
        <dbReference type="ARBA" id="ARBA00022777"/>
    </source>
</evidence>
<dbReference type="Gene3D" id="2.60.200.20">
    <property type="match status" value="1"/>
</dbReference>
<dbReference type="InterPro" id="IPR008271">
    <property type="entry name" value="Ser/Thr_kinase_AS"/>
</dbReference>
<keyword evidence="17" id="KW-0007">Acetylation</keyword>
<evidence type="ECO:0000256" key="9">
    <source>
        <dbReference type="ARBA" id="ARBA00022679"/>
    </source>
</evidence>
<keyword evidence="5" id="KW-1017">Isopeptide bond</keyword>
<feature type="region of interest" description="Disordered" evidence="27">
    <location>
        <begin position="437"/>
        <end position="461"/>
    </location>
</feature>
<evidence type="ECO:0000256" key="6">
    <source>
        <dbReference type="ARBA" id="ARBA00022527"/>
    </source>
</evidence>
<evidence type="ECO:0000256" key="10">
    <source>
        <dbReference type="ARBA" id="ARBA00022728"/>
    </source>
</evidence>
<sequence>MNIILSRLLPILPSYSHQSARFLRSNNLVERLKSNNQNAQTVCVVPDPIENRGIIYEPPYLFEVDLFPNYQLLAVSIRGYDYVVLEGYFRYIQKLAKSLDITVPEAVPIPAKSSRVTILKPRSAQIDVEHHLNLYHRIKKYEHTPSDDERKSSRNFKNMKSSEVSHSDDDDDNGHRRGPTRNGRTEVKSNYKEPPEARTPERHWRLSVSKDGEDLPTYRIYRQSKYIFGRDKDQSDIHLHHPSCSNMHAVIQYRLRNDPHGRHIYPYLIDLGSSHGTYLNRRRIDPDRYYKLEENDVLQFGESSKEFLLDSDSSHKHNNDSKRSHKHHENKSKSSDEDENDIEIPDEETEEEIIRRQRLRREQLKQKLIKKNATDDSSMDSDAMQIQQQESTPTPPPRGPVINVVDDDDEEAAFLNHCIARESIDFEKIAEDKRNATIDDEPLAGKDANSPSITNQLRNEELERRKAVTSNYDMFATDDDYLDTNSPGAWRRKGNSKEIENPHLTDNWDDSEGYYRVHIGEVLNDRYEIFGFTGQGVFSNVVRAREGANGKGTDVAIKIIRNNELMNKTGWRELEYLRKLNDSDPDDRYHCLRLLNNFTHRNHLCLVFEPLSMNLREVLKKYGKDVGLSIKAVRSYTQQLMLALKHLKKCNILHADIKPDNILVNESKLFLKLCDFGSASLASECEITPYLVSRFYRAPEIILGMQYDFAIDLWSVAVTIYELYTGRVMFPGKSNNEMLKLMMDLKGKMPNRIIRKGILKDKHFDRDCNFLYHEVDKVTERDKITTVSNISPCRDLLSLLIGHQRLPEDQMKKVLQLRDLLDKILIFDPQKRLNIKQSFEHPFIQERQ</sequence>
<evidence type="ECO:0000256" key="27">
    <source>
        <dbReference type="SAM" id="MobiDB-lite"/>
    </source>
</evidence>
<dbReference type="GO" id="GO:0005681">
    <property type="term" value="C:spliceosomal complex"/>
    <property type="evidence" value="ECO:0007669"/>
    <property type="project" value="UniProtKB-KW"/>
</dbReference>
<comment type="subunit">
    <text evidence="24">Interacts with CLK1 C-terminus. Associates with the U5 snRNP and NCOR1 deacetylase complexes. Identified in the spliceosome C complex.</text>
</comment>
<evidence type="ECO:0000313" key="31">
    <source>
        <dbReference type="Proteomes" id="UP000681720"/>
    </source>
</evidence>
<keyword evidence="6" id="KW-0723">Serine/threonine-protein kinase</keyword>
<name>A0A8S2LGH3_9BILA</name>
<evidence type="ECO:0000256" key="14">
    <source>
        <dbReference type="ARBA" id="ARBA00022840"/>
    </source>
</evidence>
<comment type="caution">
    <text evidence="30">The sequence shown here is derived from an EMBL/GenBank/DDBJ whole genome shotgun (WGS) entry which is preliminary data.</text>
</comment>
<evidence type="ECO:0000256" key="11">
    <source>
        <dbReference type="ARBA" id="ARBA00022741"/>
    </source>
</evidence>
<dbReference type="PANTHER" id="PTHR24058">
    <property type="entry name" value="DUAL SPECIFICITY PROTEIN KINASE"/>
    <property type="match status" value="1"/>
</dbReference>
<keyword evidence="8" id="KW-0507">mRNA processing</keyword>
<evidence type="ECO:0000256" key="23">
    <source>
        <dbReference type="ARBA" id="ARBA00031858"/>
    </source>
</evidence>
<evidence type="ECO:0000256" key="4">
    <source>
        <dbReference type="ARBA" id="ARBA00022454"/>
    </source>
</evidence>
<dbReference type="InterPro" id="IPR027486">
    <property type="entry name" value="Ribosomal_uS10_dom"/>
</dbReference>
<evidence type="ECO:0000256" key="22">
    <source>
        <dbReference type="ARBA" id="ARBA00023637"/>
    </source>
</evidence>
<evidence type="ECO:0000256" key="18">
    <source>
        <dbReference type="ARBA" id="ARBA00023187"/>
    </source>
</evidence>
<dbReference type="EC" id="2.7.11.1" evidence="3"/>
<dbReference type="Gene3D" id="3.30.200.20">
    <property type="entry name" value="Phosphorylase Kinase, domain 1"/>
    <property type="match status" value="1"/>
</dbReference>
<evidence type="ECO:0000256" key="13">
    <source>
        <dbReference type="ARBA" id="ARBA00022838"/>
    </source>
</evidence>
<keyword evidence="7" id="KW-0597">Phosphoprotein</keyword>
<organism evidence="30 31">
    <name type="scientific">Rotaria magnacalcarata</name>
    <dbReference type="NCBI Taxonomy" id="392030"/>
    <lineage>
        <taxon>Eukaryota</taxon>
        <taxon>Metazoa</taxon>
        <taxon>Spiralia</taxon>
        <taxon>Gnathifera</taxon>
        <taxon>Rotifera</taxon>
        <taxon>Eurotatoria</taxon>
        <taxon>Bdelloidea</taxon>
        <taxon>Philodinida</taxon>
        <taxon>Philodinidae</taxon>
        <taxon>Rotaria</taxon>
    </lineage>
</organism>
<keyword evidence="9" id="KW-0808">Transferase</keyword>
<feature type="region of interest" description="Disordered" evidence="27">
    <location>
        <begin position="310"/>
        <end position="349"/>
    </location>
</feature>
<dbReference type="GO" id="GO:0005524">
    <property type="term" value="F:ATP binding"/>
    <property type="evidence" value="ECO:0007669"/>
    <property type="project" value="UniProtKB-KW"/>
</dbReference>
<dbReference type="Proteomes" id="UP000681720">
    <property type="component" value="Unassembled WGS sequence"/>
</dbReference>
<feature type="compositionally biased region" description="Polar residues" evidence="27">
    <location>
        <begin position="155"/>
        <end position="164"/>
    </location>
</feature>
<dbReference type="GO" id="GO:0045292">
    <property type="term" value="P:mRNA cis splicing, via spliceosome"/>
    <property type="evidence" value="ECO:0007669"/>
    <property type="project" value="InterPro"/>
</dbReference>
<dbReference type="InterPro" id="IPR011009">
    <property type="entry name" value="Kinase-like_dom_sf"/>
</dbReference>
<keyword evidence="16" id="KW-0689">Ribosomal protein</keyword>
<evidence type="ECO:0000256" key="1">
    <source>
        <dbReference type="ARBA" id="ARBA00004123"/>
    </source>
</evidence>
<dbReference type="CDD" id="cd14135">
    <property type="entry name" value="STKc_PRP4"/>
    <property type="match status" value="1"/>
</dbReference>
<dbReference type="SMART" id="SM00240">
    <property type="entry name" value="FHA"/>
    <property type="match status" value="1"/>
</dbReference>
<dbReference type="InterPro" id="IPR008984">
    <property type="entry name" value="SMAD_FHA_dom_sf"/>
</dbReference>
<dbReference type="GO" id="GO:0004674">
    <property type="term" value="F:protein serine/threonine kinase activity"/>
    <property type="evidence" value="ECO:0007669"/>
    <property type="project" value="UniProtKB-KW"/>
</dbReference>
<dbReference type="Pfam" id="PF00498">
    <property type="entry name" value="FHA"/>
    <property type="match status" value="1"/>
</dbReference>
<dbReference type="PROSITE" id="PS50006">
    <property type="entry name" value="FHA_DOMAIN"/>
    <property type="match status" value="1"/>
</dbReference>
<evidence type="ECO:0000256" key="7">
    <source>
        <dbReference type="ARBA" id="ARBA00022553"/>
    </source>
</evidence>
<evidence type="ECO:0000256" key="19">
    <source>
        <dbReference type="ARBA" id="ARBA00023242"/>
    </source>
</evidence>
<dbReference type="GO" id="GO:0000776">
    <property type="term" value="C:kinetochore"/>
    <property type="evidence" value="ECO:0007669"/>
    <property type="project" value="UniProtKB-KW"/>
</dbReference>
<feature type="region of interest" description="Disordered" evidence="27">
    <location>
        <begin position="139"/>
        <end position="203"/>
    </location>
</feature>
<protein>
    <recommendedName>
        <fullName evidence="22">Serine/threonine-protein kinase PRP4 homolog</fullName>
        <ecNumber evidence="3">2.7.11.1</ecNumber>
    </recommendedName>
    <alternativeName>
        <fullName evidence="23">PRP4 pre-mRNA-processing factor 4 homolog</fullName>
    </alternativeName>
</protein>
<dbReference type="Gene3D" id="1.10.510.10">
    <property type="entry name" value="Transferase(Phosphotransferase) domain 1"/>
    <property type="match status" value="1"/>
</dbReference>
<dbReference type="SMART" id="SM00220">
    <property type="entry name" value="S_TKc"/>
    <property type="match status" value="1"/>
</dbReference>
<evidence type="ECO:0000256" key="16">
    <source>
        <dbReference type="ARBA" id="ARBA00022980"/>
    </source>
</evidence>
<evidence type="ECO:0000256" key="21">
    <source>
        <dbReference type="ARBA" id="ARBA00023596"/>
    </source>
</evidence>
<dbReference type="InterPro" id="IPR036838">
    <property type="entry name" value="Ribosomal_uS10_dom_sf"/>
</dbReference>
<dbReference type="AlphaFoldDB" id="A0A8S2LGH3"/>
<keyword evidence="19" id="KW-0539">Nucleus</keyword>
<keyword evidence="12" id="KW-0418">Kinase</keyword>
<comment type="similarity">
    <text evidence="21">Belongs to the protein kinase superfamily. CMGC Ser/Thr protein kinase family.</text>
</comment>
<evidence type="ECO:0000256" key="2">
    <source>
        <dbReference type="ARBA" id="ARBA00004629"/>
    </source>
</evidence>
<dbReference type="SUPFAM" id="SSF56112">
    <property type="entry name" value="Protein kinase-like (PK-like)"/>
    <property type="match status" value="1"/>
</dbReference>
<dbReference type="PANTHER" id="PTHR24058:SF103">
    <property type="entry name" value="SERINE_THREONINE-PROTEIN KINASE PRP4 HOMOLOG"/>
    <property type="match status" value="1"/>
</dbReference>
<comment type="catalytic activity">
    <reaction evidence="26">
        <text>L-seryl-[protein] + ATP = O-phospho-L-seryl-[protein] + ADP + H(+)</text>
        <dbReference type="Rhea" id="RHEA:17989"/>
        <dbReference type="Rhea" id="RHEA-COMP:9863"/>
        <dbReference type="Rhea" id="RHEA-COMP:11604"/>
        <dbReference type="ChEBI" id="CHEBI:15378"/>
        <dbReference type="ChEBI" id="CHEBI:29999"/>
        <dbReference type="ChEBI" id="CHEBI:30616"/>
        <dbReference type="ChEBI" id="CHEBI:83421"/>
        <dbReference type="ChEBI" id="CHEBI:456216"/>
        <dbReference type="EC" id="2.7.11.1"/>
    </reaction>
    <physiologicalReaction direction="left-to-right" evidence="26">
        <dbReference type="Rhea" id="RHEA:17990"/>
    </physiologicalReaction>
</comment>
<keyword evidence="10" id="KW-0747">Spliceosome</keyword>
<feature type="compositionally biased region" description="Basic and acidic residues" evidence="27">
    <location>
        <begin position="183"/>
        <end position="203"/>
    </location>
</feature>
<feature type="compositionally biased region" description="Acidic residues" evidence="27">
    <location>
        <begin position="336"/>
        <end position="349"/>
    </location>
</feature>
<dbReference type="PROSITE" id="PS00108">
    <property type="entry name" value="PROTEIN_KINASE_ST"/>
    <property type="match status" value="1"/>
</dbReference>
<keyword evidence="4" id="KW-0158">Chromosome</keyword>
<dbReference type="Pfam" id="PF00338">
    <property type="entry name" value="Ribosomal_S10"/>
    <property type="match status" value="1"/>
</dbReference>
<dbReference type="InterPro" id="IPR000253">
    <property type="entry name" value="FHA_dom"/>
</dbReference>
<keyword evidence="18" id="KW-0508">mRNA splicing</keyword>
<evidence type="ECO:0000256" key="25">
    <source>
        <dbReference type="ARBA" id="ARBA00048659"/>
    </source>
</evidence>
<dbReference type="SUPFAM" id="SSF49879">
    <property type="entry name" value="SMAD/FHA domain"/>
    <property type="match status" value="1"/>
</dbReference>
<feature type="compositionally biased region" description="Basic and acidic residues" evidence="27">
    <location>
        <begin position="310"/>
        <end position="322"/>
    </location>
</feature>
<keyword evidence="15" id="KW-0832">Ubl conjugation</keyword>
<gene>
    <name evidence="30" type="ORF">GIL414_LOCUS6568</name>
</gene>
<evidence type="ECO:0000259" key="29">
    <source>
        <dbReference type="PROSITE" id="PS50011"/>
    </source>
</evidence>
<feature type="domain" description="Protein kinase" evidence="29">
    <location>
        <begin position="527"/>
        <end position="844"/>
    </location>
</feature>
<evidence type="ECO:0000256" key="26">
    <source>
        <dbReference type="ARBA" id="ARBA00048977"/>
    </source>
</evidence>
<evidence type="ECO:0000256" key="20">
    <source>
        <dbReference type="ARBA" id="ARBA00023274"/>
    </source>
</evidence>
<proteinExistence type="inferred from homology"/>
<dbReference type="EMBL" id="CAJOBJ010001887">
    <property type="protein sequence ID" value="CAF3901256.1"/>
    <property type="molecule type" value="Genomic_DNA"/>
</dbReference>
<evidence type="ECO:0000256" key="5">
    <source>
        <dbReference type="ARBA" id="ARBA00022499"/>
    </source>
</evidence>
<feature type="region of interest" description="Disordered" evidence="27">
    <location>
        <begin position="370"/>
        <end position="399"/>
    </location>
</feature>
<evidence type="ECO:0000256" key="8">
    <source>
        <dbReference type="ARBA" id="ARBA00022664"/>
    </source>
</evidence>
<feature type="compositionally biased region" description="Basic and acidic residues" evidence="27">
    <location>
        <begin position="141"/>
        <end position="152"/>
    </location>
</feature>
<evidence type="ECO:0000313" key="30">
    <source>
        <dbReference type="EMBL" id="CAF3901256.1"/>
    </source>
</evidence>
<evidence type="ECO:0000256" key="17">
    <source>
        <dbReference type="ARBA" id="ARBA00022990"/>
    </source>
</evidence>
<dbReference type="Pfam" id="PF00069">
    <property type="entry name" value="Pkinase"/>
    <property type="match status" value="1"/>
</dbReference>
<dbReference type="FunFam" id="3.30.200.20:FF:000123">
    <property type="entry name" value="serine/threonine-protein kinase PRP4 homolog"/>
    <property type="match status" value="1"/>
</dbReference>
<keyword evidence="14" id="KW-0067">ATP-binding</keyword>
<comment type="subcellular location">
    <subcellularLocation>
        <location evidence="2">Chromosome</location>
        <location evidence="2">Centromere</location>
        <location evidence="2">Kinetochore</location>
    </subcellularLocation>
    <subcellularLocation>
        <location evidence="1">Nucleus</location>
    </subcellularLocation>
</comment>
<feature type="domain" description="FHA" evidence="28">
    <location>
        <begin position="226"/>
        <end position="284"/>
    </location>
</feature>
<dbReference type="FunFam" id="1.10.510.10:FF:000078">
    <property type="entry name" value="Serine/threonine-protein kinase PRP4 homolog"/>
    <property type="match status" value="1"/>
</dbReference>